<dbReference type="EMBL" id="SRRZ01000007">
    <property type="protein sequence ID" value="NQE32880.1"/>
    <property type="molecule type" value="Genomic_DNA"/>
</dbReference>
<dbReference type="RefSeq" id="WP_246276603.1">
    <property type="nucleotide sequence ID" value="NZ_CAWPPK010000285.1"/>
</dbReference>
<comment type="caution">
    <text evidence="1">The sequence shown here is derived from an EMBL/GenBank/DDBJ whole genome shotgun (WGS) entry which is preliminary data.</text>
</comment>
<reference evidence="1 2" key="1">
    <citation type="journal article" date="2020" name="Sci. Rep.">
        <title>A novel cyanobacterial geosmin producer, revising GeoA distribution and dispersion patterns in Bacteria.</title>
        <authorList>
            <person name="Churro C."/>
            <person name="Semedo-Aguiar A.P."/>
            <person name="Silva A.D."/>
            <person name="Pereira-Leal J.B."/>
            <person name="Leite R.B."/>
        </authorList>
    </citation>
    <scope>NUCLEOTIDE SEQUENCE [LARGE SCALE GENOMIC DNA]</scope>
    <source>
        <strain evidence="1 2">IPMA8</strain>
    </source>
</reference>
<name>A0ABX2CTI1_9CYAN</name>
<keyword evidence="2" id="KW-1185">Reference proteome</keyword>
<proteinExistence type="predicted"/>
<evidence type="ECO:0000313" key="2">
    <source>
        <dbReference type="Proteomes" id="UP000702425"/>
    </source>
</evidence>
<evidence type="ECO:0000313" key="1">
    <source>
        <dbReference type="EMBL" id="NQE32880.1"/>
    </source>
</evidence>
<sequence>MKSKGVLFLSNGHGEDAINCQILKALRASGADVDVSAMTVVCDGAAYSRSTLCQLLGLPVKCRQAAFFT</sequence>
<dbReference type="Proteomes" id="UP000702425">
    <property type="component" value="Unassembled WGS sequence"/>
</dbReference>
<accession>A0ABX2CTI1</accession>
<gene>
    <name evidence="1" type="ORF">E5S67_00597</name>
</gene>
<protein>
    <submittedName>
        <fullName evidence="1">Uncharacterized protein</fullName>
    </submittedName>
</protein>
<organism evidence="1 2">
    <name type="scientific">Microcoleus asticus IPMA8</name>
    <dbReference type="NCBI Taxonomy" id="2563858"/>
    <lineage>
        <taxon>Bacteria</taxon>
        <taxon>Bacillati</taxon>
        <taxon>Cyanobacteriota</taxon>
        <taxon>Cyanophyceae</taxon>
        <taxon>Oscillatoriophycideae</taxon>
        <taxon>Oscillatoriales</taxon>
        <taxon>Microcoleaceae</taxon>
        <taxon>Microcoleus</taxon>
        <taxon>Microcoleus asticus</taxon>
    </lineage>
</organism>